<evidence type="ECO:0000313" key="2">
    <source>
        <dbReference type="EMBL" id="KIZ03106.1"/>
    </source>
</evidence>
<sequence>MMKAAVFLAVLVLLASCEAARPTPEGRVLLGTDFFPGKGSTEPYPPAAVISFGGGGVSGGSVLVLKGGTGKAPQVAVQGRTFTQPMLSVTKAPTTTLDVASVAGPVDKVGGR</sequence>
<dbReference type="PROSITE" id="PS51257">
    <property type="entry name" value="PROKAR_LIPOPROTEIN"/>
    <property type="match status" value="1"/>
</dbReference>
<proteinExistence type="predicted"/>
<reference evidence="2 3" key="1">
    <citation type="journal article" date="2013" name="BMC Genomics">
        <title>Reconstruction of the lipid metabolism for the microalga Monoraphidium neglectum from its genome sequence reveals characteristics suitable for biofuel production.</title>
        <authorList>
            <person name="Bogen C."/>
            <person name="Al-Dilaimi A."/>
            <person name="Albersmeier A."/>
            <person name="Wichmann J."/>
            <person name="Grundmann M."/>
            <person name="Rupp O."/>
            <person name="Lauersen K.J."/>
            <person name="Blifernez-Klassen O."/>
            <person name="Kalinowski J."/>
            <person name="Goesmann A."/>
            <person name="Mussgnug J.H."/>
            <person name="Kruse O."/>
        </authorList>
    </citation>
    <scope>NUCLEOTIDE SEQUENCE [LARGE SCALE GENOMIC DNA]</scope>
    <source>
        <strain evidence="2 3">SAG 48.87</strain>
    </source>
</reference>
<protein>
    <recommendedName>
        <fullName evidence="4">IPT/TIG domain-containing protein</fullName>
    </recommendedName>
</protein>
<evidence type="ECO:0008006" key="4">
    <source>
        <dbReference type="Google" id="ProtNLM"/>
    </source>
</evidence>
<feature type="chain" id="PRO_5002248507" description="IPT/TIG domain-containing protein" evidence="1">
    <location>
        <begin position="20"/>
        <end position="112"/>
    </location>
</feature>
<dbReference type="GeneID" id="25737733"/>
<name>A0A0D2NCN7_9CHLO</name>
<evidence type="ECO:0000313" key="3">
    <source>
        <dbReference type="Proteomes" id="UP000054498"/>
    </source>
</evidence>
<gene>
    <name evidence="2" type="ORF">MNEG_4856</name>
</gene>
<keyword evidence="1" id="KW-0732">Signal</keyword>
<accession>A0A0D2NCN7</accession>
<dbReference type="KEGG" id="mng:MNEG_4856"/>
<organism evidence="2 3">
    <name type="scientific">Monoraphidium neglectum</name>
    <dbReference type="NCBI Taxonomy" id="145388"/>
    <lineage>
        <taxon>Eukaryota</taxon>
        <taxon>Viridiplantae</taxon>
        <taxon>Chlorophyta</taxon>
        <taxon>core chlorophytes</taxon>
        <taxon>Chlorophyceae</taxon>
        <taxon>CS clade</taxon>
        <taxon>Sphaeropleales</taxon>
        <taxon>Selenastraceae</taxon>
        <taxon>Monoraphidium</taxon>
    </lineage>
</organism>
<dbReference type="Proteomes" id="UP000054498">
    <property type="component" value="Unassembled WGS sequence"/>
</dbReference>
<dbReference type="EMBL" id="KK100914">
    <property type="protein sequence ID" value="KIZ03106.1"/>
    <property type="molecule type" value="Genomic_DNA"/>
</dbReference>
<evidence type="ECO:0000256" key="1">
    <source>
        <dbReference type="SAM" id="SignalP"/>
    </source>
</evidence>
<feature type="signal peptide" evidence="1">
    <location>
        <begin position="1"/>
        <end position="19"/>
    </location>
</feature>
<keyword evidence="3" id="KW-1185">Reference proteome</keyword>
<dbReference type="AlphaFoldDB" id="A0A0D2NCN7"/>
<dbReference type="RefSeq" id="XP_013902125.1">
    <property type="nucleotide sequence ID" value="XM_014046671.1"/>
</dbReference>